<dbReference type="GO" id="GO:0004553">
    <property type="term" value="F:hydrolase activity, hydrolyzing O-glycosyl compounds"/>
    <property type="evidence" value="ECO:0007669"/>
    <property type="project" value="InterPro"/>
</dbReference>
<comment type="catalytic activity">
    <reaction evidence="1 10">
        <text>Transfers a segment of a (1-&gt;4)-alpha-D-glucan chain to a primary hydroxy group in a similar glucan chain.</text>
        <dbReference type="EC" id="2.4.1.18"/>
    </reaction>
</comment>
<dbReference type="AlphaFoldDB" id="A0A318H3K9"/>
<dbReference type="CDD" id="cd11322">
    <property type="entry name" value="AmyAc_Glg_BE"/>
    <property type="match status" value="1"/>
</dbReference>
<feature type="region of interest" description="Disordered" evidence="12">
    <location>
        <begin position="1"/>
        <end position="20"/>
    </location>
</feature>
<name>A0A318H3K9_9BURK</name>
<evidence type="ECO:0000256" key="2">
    <source>
        <dbReference type="ARBA" id="ARBA00002953"/>
    </source>
</evidence>
<comment type="similarity">
    <text evidence="4 10">Belongs to the glycosyl hydrolase 13 family. GlgB subfamily.</text>
</comment>
<evidence type="ECO:0000256" key="8">
    <source>
        <dbReference type="ARBA" id="ARBA00023056"/>
    </source>
</evidence>
<comment type="pathway">
    <text evidence="3 10">Glycan biosynthesis; glycogen biosynthesis.</text>
</comment>
<dbReference type="SUPFAM" id="SSF51011">
    <property type="entry name" value="Glycosyl hydrolase domain"/>
    <property type="match status" value="1"/>
</dbReference>
<protein>
    <recommendedName>
        <fullName evidence="10">1,4-alpha-glucan branching enzyme GlgB</fullName>
        <ecNumber evidence="10">2.4.1.18</ecNumber>
    </recommendedName>
    <alternativeName>
        <fullName evidence="10">1,4-alpha-D-glucan:1,4-alpha-D-glucan 6-glucosyl-transferase</fullName>
    </alternativeName>
    <alternativeName>
        <fullName evidence="10">Alpha-(1-&gt;4)-glucan branching enzyme</fullName>
    </alternativeName>
    <alternativeName>
        <fullName evidence="10">Glycogen branching enzyme</fullName>
        <shortName evidence="10">BE</shortName>
    </alternativeName>
</protein>
<dbReference type="UniPathway" id="UPA00164"/>
<dbReference type="Pfam" id="PF22019">
    <property type="entry name" value="GlgB_N"/>
    <property type="match status" value="1"/>
</dbReference>
<dbReference type="Pfam" id="PF02806">
    <property type="entry name" value="Alpha-amylase_C"/>
    <property type="match status" value="1"/>
</dbReference>
<dbReference type="InterPro" id="IPR013780">
    <property type="entry name" value="Glyco_hydro_b"/>
</dbReference>
<dbReference type="RefSeq" id="WP_110399604.1">
    <property type="nucleotide sequence ID" value="NZ_QJJS01000003.1"/>
</dbReference>
<evidence type="ECO:0000313" key="15">
    <source>
        <dbReference type="Proteomes" id="UP000247811"/>
    </source>
</evidence>
<dbReference type="NCBIfam" id="NF003811">
    <property type="entry name" value="PRK05402.1"/>
    <property type="match status" value="1"/>
</dbReference>
<dbReference type="FunFam" id="3.20.20.80:FF:000003">
    <property type="entry name" value="1,4-alpha-glucan branching enzyme GlgB"/>
    <property type="match status" value="1"/>
</dbReference>
<dbReference type="InterPro" id="IPR006407">
    <property type="entry name" value="GlgB"/>
</dbReference>
<evidence type="ECO:0000313" key="14">
    <source>
        <dbReference type="EMBL" id="PXW98030.1"/>
    </source>
</evidence>
<proteinExistence type="inferred from homology"/>
<dbReference type="Gene3D" id="2.60.40.1180">
    <property type="entry name" value="Golgi alpha-mannosidase II"/>
    <property type="match status" value="1"/>
</dbReference>
<dbReference type="Pfam" id="PF00128">
    <property type="entry name" value="Alpha-amylase"/>
    <property type="match status" value="1"/>
</dbReference>
<gene>
    <name evidence="10" type="primary">glgB</name>
    <name evidence="14" type="ORF">C7444_103121</name>
</gene>
<keyword evidence="8 10" id="KW-0320">Glycogen biosynthesis</keyword>
<dbReference type="Gene3D" id="3.20.20.80">
    <property type="entry name" value="Glycosidases"/>
    <property type="match status" value="1"/>
</dbReference>
<dbReference type="HAMAP" id="MF_00685">
    <property type="entry name" value="GlgB"/>
    <property type="match status" value="1"/>
</dbReference>
<dbReference type="GO" id="GO:0005829">
    <property type="term" value="C:cytosol"/>
    <property type="evidence" value="ECO:0007669"/>
    <property type="project" value="TreeGrafter"/>
</dbReference>
<sequence length="764" mass="85978">MATQRDSDSAASPATRPPVVHPAHATRAWLDQAVLRALQSARHGDAFAVLGLQRLVATEELAGLAQLRALRCFLPGVVSVALVAVDGTWLADLQRQPDSDLFVLVLSDVPDGFEYRLAIDWGAGRTAPTLDPYSCAPLLLEMDVWLLAQGTHHRPYEWLGAHLVRVQGVDGTRFAVWAPQAQRVSVVGDFNQWDGRRHPMRLRHECGVWEIFLPQVGEGDTYQFEVLGCDDQVHLKSDPFAFRAQLRPQRASVVQRLLPGLASSEQRRAANALDAPVSIYEVHLGSWRRSPDGAWLGYRELARQLVAYAVDMGFTHLELLPLHEYPFDGSWGYQPVGLYAPTSRFGNPWEFRALVEAAHAAGLGVILDWVPAHFPSDEHGLARFDGSHLYEHADPREGFHQDWNTLIYNYGRSEVRNYLVGNALYWIERFGIDGLRVDAVASMLYRDYSREHGQWIPNRHGGRENLEAIEFLRRMNHVVGVQRPEAITVAEESTSFPLVSRPPTPDLQAGGLGFHYKWNMGWMNDTLAYFARDPVFRQHHHDQIRFSLMYAFSENFVLPLSHDEVVHGKGSLIRKMPGDDWQKFANLRAMYGLMWAHPGKKLLFMGCEFAQWDEWNADASLHWHLLEQAPHAGIQRLVRALNHLMRRTPALHELDTQPAGFEWISHDDAEHSVLVFQRRDRQGRAVVVVCNLTPVVRHGWRIGVPDEGAWSEAINTDAAEFGGSDVRNGTLDSEALSWHGQPHSIVMTLPPLATVVLALGDGAP</sequence>
<dbReference type="InterPro" id="IPR013783">
    <property type="entry name" value="Ig-like_fold"/>
</dbReference>
<dbReference type="GO" id="GO:0003844">
    <property type="term" value="F:1,4-alpha-glucan branching enzyme activity"/>
    <property type="evidence" value="ECO:0007669"/>
    <property type="project" value="UniProtKB-UniRule"/>
</dbReference>
<dbReference type="GO" id="GO:0043169">
    <property type="term" value="F:cation binding"/>
    <property type="evidence" value="ECO:0007669"/>
    <property type="project" value="InterPro"/>
</dbReference>
<evidence type="ECO:0000256" key="3">
    <source>
        <dbReference type="ARBA" id="ARBA00004964"/>
    </source>
</evidence>
<dbReference type="InterPro" id="IPR014756">
    <property type="entry name" value="Ig_E-set"/>
</dbReference>
<dbReference type="SMART" id="SM00642">
    <property type="entry name" value="Aamy"/>
    <property type="match status" value="1"/>
</dbReference>
<dbReference type="NCBIfam" id="TIGR01515">
    <property type="entry name" value="branching_enzym"/>
    <property type="match status" value="1"/>
</dbReference>
<keyword evidence="7 10" id="KW-0808">Transferase</keyword>
<organism evidence="14 15">
    <name type="scientific">Sphaerotilus hippei</name>
    <dbReference type="NCBI Taxonomy" id="744406"/>
    <lineage>
        <taxon>Bacteria</taxon>
        <taxon>Pseudomonadati</taxon>
        <taxon>Pseudomonadota</taxon>
        <taxon>Betaproteobacteria</taxon>
        <taxon>Burkholderiales</taxon>
        <taxon>Sphaerotilaceae</taxon>
        <taxon>Sphaerotilus</taxon>
    </lineage>
</organism>
<evidence type="ECO:0000256" key="6">
    <source>
        <dbReference type="ARBA" id="ARBA00022676"/>
    </source>
</evidence>
<accession>A0A318H3K9</accession>
<dbReference type="CDD" id="cd02855">
    <property type="entry name" value="E_set_GBE_prok_N"/>
    <property type="match status" value="1"/>
</dbReference>
<evidence type="ECO:0000256" key="7">
    <source>
        <dbReference type="ARBA" id="ARBA00022679"/>
    </source>
</evidence>
<dbReference type="InterPro" id="IPR006048">
    <property type="entry name" value="A-amylase/branching_C"/>
</dbReference>
<evidence type="ECO:0000259" key="13">
    <source>
        <dbReference type="SMART" id="SM00642"/>
    </source>
</evidence>
<dbReference type="PANTHER" id="PTHR43651">
    <property type="entry name" value="1,4-ALPHA-GLUCAN-BRANCHING ENZYME"/>
    <property type="match status" value="1"/>
</dbReference>
<evidence type="ECO:0000256" key="10">
    <source>
        <dbReference type="HAMAP-Rule" id="MF_00685"/>
    </source>
</evidence>
<evidence type="ECO:0000256" key="4">
    <source>
        <dbReference type="ARBA" id="ARBA00009000"/>
    </source>
</evidence>
<keyword evidence="15" id="KW-1185">Reference proteome</keyword>
<dbReference type="InterPro" id="IPR006047">
    <property type="entry name" value="GH13_cat_dom"/>
</dbReference>
<feature type="domain" description="Glycosyl hydrolase family 13 catalytic" evidence="13">
    <location>
        <begin position="281"/>
        <end position="641"/>
    </location>
</feature>
<dbReference type="Pfam" id="PF02922">
    <property type="entry name" value="CBM_48"/>
    <property type="match status" value="1"/>
</dbReference>
<feature type="active site" description="Proton donor" evidence="10 11">
    <location>
        <position position="491"/>
    </location>
</feature>
<reference evidence="14 15" key="1">
    <citation type="submission" date="2018-05" db="EMBL/GenBank/DDBJ databases">
        <title>Genomic Encyclopedia of Type Strains, Phase IV (KMG-IV): sequencing the most valuable type-strain genomes for metagenomic binning, comparative biology and taxonomic classification.</title>
        <authorList>
            <person name="Goeker M."/>
        </authorList>
    </citation>
    <scope>NUCLEOTIDE SEQUENCE [LARGE SCALE GENOMIC DNA]</scope>
    <source>
        <strain evidence="14 15">DSM 566</strain>
    </source>
</reference>
<dbReference type="PANTHER" id="PTHR43651:SF3">
    <property type="entry name" value="1,4-ALPHA-GLUCAN-BRANCHING ENZYME"/>
    <property type="match status" value="1"/>
</dbReference>
<feature type="active site" description="Nucleophile" evidence="10 11">
    <location>
        <position position="438"/>
    </location>
</feature>
<dbReference type="FunFam" id="2.60.40.1180:FF:000002">
    <property type="entry name" value="1,4-alpha-glucan branching enzyme GlgB"/>
    <property type="match status" value="1"/>
</dbReference>
<dbReference type="PIRSF" id="PIRSF000463">
    <property type="entry name" value="GlgB"/>
    <property type="match status" value="1"/>
</dbReference>
<dbReference type="GO" id="GO:0005978">
    <property type="term" value="P:glycogen biosynthetic process"/>
    <property type="evidence" value="ECO:0007669"/>
    <property type="project" value="UniProtKB-UniRule"/>
</dbReference>
<dbReference type="InterPro" id="IPR044143">
    <property type="entry name" value="GlgB_N_E_set_prok"/>
</dbReference>
<dbReference type="InterPro" id="IPR004193">
    <property type="entry name" value="Glyco_hydro_13_N"/>
</dbReference>
<comment type="caution">
    <text evidence="14">The sequence shown here is derived from an EMBL/GenBank/DDBJ whole genome shotgun (WGS) entry which is preliminary data.</text>
</comment>
<dbReference type="Proteomes" id="UP000247811">
    <property type="component" value="Unassembled WGS sequence"/>
</dbReference>
<comment type="subunit">
    <text evidence="10">Monomer.</text>
</comment>
<dbReference type="InterPro" id="IPR054169">
    <property type="entry name" value="GlgB_N"/>
</dbReference>
<dbReference type="NCBIfam" id="NF008967">
    <property type="entry name" value="PRK12313.1"/>
    <property type="match status" value="1"/>
</dbReference>
<dbReference type="Gene3D" id="2.60.40.10">
    <property type="entry name" value="Immunoglobulins"/>
    <property type="match status" value="1"/>
</dbReference>
<dbReference type="EMBL" id="QJJS01000003">
    <property type="protein sequence ID" value="PXW98030.1"/>
    <property type="molecule type" value="Genomic_DNA"/>
</dbReference>
<evidence type="ECO:0000256" key="9">
    <source>
        <dbReference type="ARBA" id="ARBA00023277"/>
    </source>
</evidence>
<keyword evidence="5 10" id="KW-0321">Glycogen metabolism</keyword>
<keyword evidence="9 10" id="KW-0119">Carbohydrate metabolism</keyword>
<dbReference type="OrthoDB" id="9800174at2"/>
<dbReference type="InterPro" id="IPR037439">
    <property type="entry name" value="Branching_enzy"/>
</dbReference>
<dbReference type="EC" id="2.4.1.18" evidence="10"/>
<evidence type="ECO:0000256" key="12">
    <source>
        <dbReference type="SAM" id="MobiDB-lite"/>
    </source>
</evidence>
<dbReference type="SUPFAM" id="SSF81296">
    <property type="entry name" value="E set domains"/>
    <property type="match status" value="2"/>
</dbReference>
<keyword evidence="6 10" id="KW-0328">Glycosyltransferase</keyword>
<evidence type="ECO:0000256" key="5">
    <source>
        <dbReference type="ARBA" id="ARBA00022600"/>
    </source>
</evidence>
<evidence type="ECO:0000256" key="1">
    <source>
        <dbReference type="ARBA" id="ARBA00000826"/>
    </source>
</evidence>
<comment type="function">
    <text evidence="2 10">Catalyzes the formation of the alpha-1,6-glucosidic linkages in glycogen by scission of a 1,4-alpha-linked oligosaccharide from growing alpha-1,4-glucan chains and the subsequent attachment of the oligosaccharide to the alpha-1,6 position.</text>
</comment>
<dbReference type="InterPro" id="IPR017853">
    <property type="entry name" value="GH"/>
</dbReference>
<evidence type="ECO:0000256" key="11">
    <source>
        <dbReference type="PIRSR" id="PIRSR000463-1"/>
    </source>
</evidence>
<dbReference type="FunFam" id="2.60.40.10:FF:000169">
    <property type="entry name" value="1,4-alpha-glucan branching enzyme GlgB"/>
    <property type="match status" value="1"/>
</dbReference>
<dbReference type="SUPFAM" id="SSF51445">
    <property type="entry name" value="(Trans)glycosidases"/>
    <property type="match status" value="1"/>
</dbReference>